<comment type="catalytic activity">
    <reaction evidence="16">
        <text>5-amino-6-(D-ribitylamino)uracil + L-tyrosine + S-adenosyl-L-methionine = 5-amino-5-(4-hydroxybenzyl)-6-(D-ribitylimino)-5,6-dihydrouracil + 2-iminoacetate + 5'-deoxyadenosine + L-methionine + H(+)</text>
        <dbReference type="Rhea" id="RHEA:55200"/>
        <dbReference type="ChEBI" id="CHEBI:15378"/>
        <dbReference type="ChEBI" id="CHEBI:15934"/>
        <dbReference type="ChEBI" id="CHEBI:17319"/>
        <dbReference type="ChEBI" id="CHEBI:57844"/>
        <dbReference type="ChEBI" id="CHEBI:58315"/>
        <dbReference type="ChEBI" id="CHEBI:59789"/>
        <dbReference type="ChEBI" id="CHEBI:77846"/>
        <dbReference type="ChEBI" id="CHEBI:85936"/>
        <dbReference type="EC" id="2.5.1.147"/>
    </reaction>
</comment>
<dbReference type="CDD" id="cd01335">
    <property type="entry name" value="Radical_SAM"/>
    <property type="match status" value="2"/>
</dbReference>
<comment type="function">
    <text evidence="2">Catalyzes the radical-mediated synthesis of 7,8-didemethyl-8-hydroxy-5-deazariboflavin (FO) from 5-amino-6-(D-ribitylamino)uracil and L-tyrosine.</text>
</comment>
<evidence type="ECO:0000256" key="17">
    <source>
        <dbReference type="ARBA" id="ARBA00048974"/>
    </source>
</evidence>
<evidence type="ECO:0000256" key="16">
    <source>
        <dbReference type="ARBA" id="ARBA00048468"/>
    </source>
</evidence>
<dbReference type="InterPro" id="IPR019940">
    <property type="entry name" value="CofH_family"/>
</dbReference>
<dbReference type="SFLD" id="SFLDG01389">
    <property type="entry name" value="menaquinone_synthsis_involved"/>
    <property type="match status" value="1"/>
</dbReference>
<comment type="similarity">
    <text evidence="4">In the C-terminal section; belongs to the radical SAM superfamily. CofH family.</text>
</comment>
<dbReference type="NCBIfam" id="TIGR00423">
    <property type="entry name" value="CofH family radical SAM protein"/>
    <property type="match status" value="1"/>
</dbReference>
<evidence type="ECO:0000256" key="15">
    <source>
        <dbReference type="ARBA" id="ARBA00023239"/>
    </source>
</evidence>
<feature type="domain" description="Radical SAM core" evidence="18">
    <location>
        <begin position="59"/>
        <end position="308"/>
    </location>
</feature>
<evidence type="ECO:0000256" key="9">
    <source>
        <dbReference type="ARBA" id="ARBA00022485"/>
    </source>
</evidence>
<dbReference type="HAMAP" id="MF_01611">
    <property type="entry name" value="FO_synth_sub1"/>
    <property type="match status" value="1"/>
</dbReference>
<dbReference type="InterPro" id="IPR034405">
    <property type="entry name" value="F420"/>
</dbReference>
<dbReference type="GO" id="GO:0044689">
    <property type="term" value="F:7,8-didemethyl-8-hydroxy-5-deazariboflavin synthase activity"/>
    <property type="evidence" value="ECO:0007669"/>
    <property type="project" value="UniProtKB-EC"/>
</dbReference>
<evidence type="ECO:0000313" key="20">
    <source>
        <dbReference type="Proteomes" id="UP001515480"/>
    </source>
</evidence>
<dbReference type="AlphaFoldDB" id="A0AB34JZ13"/>
<evidence type="ECO:0000313" key="19">
    <source>
        <dbReference type="EMBL" id="KAL1527579.1"/>
    </source>
</evidence>
<comment type="caution">
    <text evidence="19">The sequence shown here is derived from an EMBL/GenBank/DDBJ whole genome shotgun (WGS) entry which is preliminary data.</text>
</comment>
<dbReference type="SFLD" id="SFLDG01064">
    <property type="entry name" value="F420__menaquinone_cofactor_bio"/>
    <property type="match status" value="2"/>
</dbReference>
<evidence type="ECO:0000256" key="4">
    <source>
        <dbReference type="ARBA" id="ARBA00010051"/>
    </source>
</evidence>
<keyword evidence="10" id="KW-0808">Transferase</keyword>
<proteinExistence type="inferred from homology"/>
<evidence type="ECO:0000256" key="8">
    <source>
        <dbReference type="ARBA" id="ARBA00022220"/>
    </source>
</evidence>
<evidence type="ECO:0000256" key="2">
    <source>
        <dbReference type="ARBA" id="ARBA00003692"/>
    </source>
</evidence>
<dbReference type="Pfam" id="PF04055">
    <property type="entry name" value="Radical_SAM"/>
    <property type="match status" value="2"/>
</dbReference>
<dbReference type="GO" id="GO:0046872">
    <property type="term" value="F:metal ion binding"/>
    <property type="evidence" value="ECO:0007669"/>
    <property type="project" value="UniProtKB-KW"/>
</dbReference>
<dbReference type="EMBL" id="JBGBPQ010000002">
    <property type="protein sequence ID" value="KAL1527579.1"/>
    <property type="molecule type" value="Genomic_DNA"/>
</dbReference>
<dbReference type="GO" id="GO:0141093">
    <property type="term" value="F:5-amino-6-(D-ribitylamino)uracil--L-tyrosine 4-hydroxyphenyl transferase activity"/>
    <property type="evidence" value="ECO:0007669"/>
    <property type="project" value="UniProtKB-EC"/>
</dbReference>
<evidence type="ECO:0000256" key="12">
    <source>
        <dbReference type="ARBA" id="ARBA00022723"/>
    </source>
</evidence>
<dbReference type="InterPro" id="IPR019939">
    <property type="entry name" value="CofG_family"/>
</dbReference>
<dbReference type="NCBIfam" id="NF004884">
    <property type="entry name" value="PRK06245.1"/>
    <property type="match status" value="1"/>
</dbReference>
<comment type="similarity">
    <text evidence="5">In the N-terminal section; belongs to the radical SAM superfamily. CofG family.</text>
</comment>
<keyword evidence="11" id="KW-0949">S-adenosyl-L-methionine</keyword>
<dbReference type="InterPro" id="IPR020050">
    <property type="entry name" value="FO_synthase_su2"/>
</dbReference>
<dbReference type="SMART" id="SM00729">
    <property type="entry name" value="Elp3"/>
    <property type="match status" value="2"/>
</dbReference>
<feature type="domain" description="Radical SAM core" evidence="18">
    <location>
        <begin position="504"/>
        <end position="750"/>
    </location>
</feature>
<dbReference type="SFLD" id="SFLDG01388">
    <property type="entry name" value="7_8-didemethyl-8-hydroxy-5-dea"/>
    <property type="match status" value="1"/>
</dbReference>
<name>A0AB34JZ13_PRYPA</name>
<evidence type="ECO:0000256" key="10">
    <source>
        <dbReference type="ARBA" id="ARBA00022679"/>
    </source>
</evidence>
<evidence type="ECO:0000256" key="3">
    <source>
        <dbReference type="ARBA" id="ARBA00004712"/>
    </source>
</evidence>
<comment type="pathway">
    <text evidence="3">Cofactor biosynthesis; coenzyme F0 biosynthesis.</text>
</comment>
<evidence type="ECO:0000256" key="1">
    <source>
        <dbReference type="ARBA" id="ARBA00001966"/>
    </source>
</evidence>
<comment type="catalytic activity">
    <reaction evidence="17">
        <text>5-amino-5-(4-hydroxybenzyl)-6-(D-ribitylimino)-5,6-dihydrouracil + S-adenosyl-L-methionine = 7,8-didemethyl-8-hydroxy-5-deazariboflavin + 5'-deoxyadenosine + L-methionine + NH4(+) + H(+)</text>
        <dbReference type="Rhea" id="RHEA:55204"/>
        <dbReference type="ChEBI" id="CHEBI:15378"/>
        <dbReference type="ChEBI" id="CHEBI:17319"/>
        <dbReference type="ChEBI" id="CHEBI:28938"/>
        <dbReference type="ChEBI" id="CHEBI:57844"/>
        <dbReference type="ChEBI" id="CHEBI:59789"/>
        <dbReference type="ChEBI" id="CHEBI:59904"/>
        <dbReference type="ChEBI" id="CHEBI:85936"/>
        <dbReference type="EC" id="4.3.1.32"/>
    </reaction>
</comment>
<evidence type="ECO:0000256" key="14">
    <source>
        <dbReference type="ARBA" id="ARBA00023014"/>
    </source>
</evidence>
<keyword evidence="9" id="KW-0004">4Fe-4S</keyword>
<dbReference type="InterPro" id="IPR058240">
    <property type="entry name" value="rSAM_sf"/>
</dbReference>
<dbReference type="Gene3D" id="3.20.20.70">
    <property type="entry name" value="Aldolase class I"/>
    <property type="match status" value="2"/>
</dbReference>
<evidence type="ECO:0000256" key="7">
    <source>
        <dbReference type="ARBA" id="ARBA00012289"/>
    </source>
</evidence>
<dbReference type="GO" id="GO:0051539">
    <property type="term" value="F:4 iron, 4 sulfur cluster binding"/>
    <property type="evidence" value="ECO:0007669"/>
    <property type="project" value="UniProtKB-KW"/>
</dbReference>
<evidence type="ECO:0000256" key="5">
    <source>
        <dbReference type="ARBA" id="ARBA00010826"/>
    </source>
</evidence>
<reference evidence="19 20" key="1">
    <citation type="journal article" date="2024" name="Science">
        <title>Giant polyketide synthase enzymes in the biosynthesis of giant marine polyether toxins.</title>
        <authorList>
            <person name="Fallon T.R."/>
            <person name="Shende V.V."/>
            <person name="Wierzbicki I.H."/>
            <person name="Pendleton A.L."/>
            <person name="Watervoot N.F."/>
            <person name="Auber R.P."/>
            <person name="Gonzalez D.J."/>
            <person name="Wisecaver J.H."/>
            <person name="Moore B.S."/>
        </authorList>
    </citation>
    <scope>NUCLEOTIDE SEQUENCE [LARGE SCALE GENOMIC DNA]</scope>
    <source>
        <strain evidence="19 20">12B1</strain>
    </source>
</reference>
<keyword evidence="12" id="KW-0479">Metal-binding</keyword>
<accession>A0AB34JZ13</accession>
<dbReference type="PROSITE" id="PS51918">
    <property type="entry name" value="RADICAL_SAM"/>
    <property type="match status" value="2"/>
</dbReference>
<dbReference type="Pfam" id="PF19288">
    <property type="entry name" value="CofH_C"/>
    <property type="match status" value="1"/>
</dbReference>
<comment type="cofactor">
    <cofactor evidence="1">
        <name>[4Fe-4S] cluster</name>
        <dbReference type="ChEBI" id="CHEBI:49883"/>
    </cofactor>
</comment>
<gene>
    <name evidence="19" type="ORF">AB1Y20_008966</name>
</gene>
<dbReference type="InterPro" id="IPR007197">
    <property type="entry name" value="rSAM"/>
</dbReference>
<organism evidence="19 20">
    <name type="scientific">Prymnesium parvum</name>
    <name type="common">Toxic golden alga</name>
    <dbReference type="NCBI Taxonomy" id="97485"/>
    <lineage>
        <taxon>Eukaryota</taxon>
        <taxon>Haptista</taxon>
        <taxon>Haptophyta</taxon>
        <taxon>Prymnesiophyceae</taxon>
        <taxon>Prymnesiales</taxon>
        <taxon>Prymnesiaceae</taxon>
        <taxon>Prymnesium</taxon>
    </lineage>
</organism>
<keyword evidence="14" id="KW-0411">Iron-sulfur</keyword>
<dbReference type="SUPFAM" id="SSF102114">
    <property type="entry name" value="Radical SAM enzymes"/>
    <property type="match status" value="2"/>
</dbReference>
<dbReference type="EC" id="2.5.1.147" evidence="7"/>
<protein>
    <recommendedName>
        <fullName evidence="8">FO synthase</fullName>
        <ecNumber evidence="7">2.5.1.147</ecNumber>
        <ecNumber evidence="6">4.3.1.32</ecNumber>
    </recommendedName>
</protein>
<dbReference type="InterPro" id="IPR013785">
    <property type="entry name" value="Aldolase_TIM"/>
</dbReference>
<dbReference type="PANTHER" id="PTHR43076">
    <property type="entry name" value="FO SYNTHASE (COFH)"/>
    <property type="match status" value="1"/>
</dbReference>
<dbReference type="EC" id="4.3.1.32" evidence="6"/>
<dbReference type="PANTHER" id="PTHR43076:SF1">
    <property type="entry name" value="LIPOYL SYNTHASE 2"/>
    <property type="match status" value="1"/>
</dbReference>
<evidence type="ECO:0000256" key="13">
    <source>
        <dbReference type="ARBA" id="ARBA00023004"/>
    </source>
</evidence>
<evidence type="ECO:0000259" key="18">
    <source>
        <dbReference type="PROSITE" id="PS51918"/>
    </source>
</evidence>
<evidence type="ECO:0000256" key="11">
    <source>
        <dbReference type="ARBA" id="ARBA00022691"/>
    </source>
</evidence>
<evidence type="ECO:0000256" key="6">
    <source>
        <dbReference type="ARBA" id="ARBA00012126"/>
    </source>
</evidence>
<keyword evidence="20" id="KW-1185">Reference proteome</keyword>
<keyword evidence="13" id="KW-0408">Iron</keyword>
<dbReference type="NCBIfam" id="TIGR03551">
    <property type="entry name" value="F420_cofH"/>
    <property type="match status" value="1"/>
</dbReference>
<sequence>MRDLAPRHALLARHAPLSARVTPQPRCEATLSPAEAYDLVDESWASLVRQLPPRRSGAITYSRKVFIPLTRLCRDSCGYCTFARHSGDLQGGRAYLTPDEVLDIARQGAAAGCVEALFTLGDRPEARWRSAREQLDELGHSSTIEYLAEMCARVMDETGLLPHTNAGLLSVREMASLRGVSASQGLMLESTSRRLLARGGAHAGCVTKEPSLRLATIERAGRLRVPFTTGLLLGIGEERRDVIDGLLAIRRLHERFGHIQEVIIQPFRAKENTALAQSADLPDAELLWAACAAKLILGDDIPIQSPPNLSSDPATLRDLLRCGIDDWGGISPVTADHVNPEAAWPAIAALRDHAESEGLLLLPRLPVYPRYVAHRTLQSNTLLRWQSDRVRPYVRRLSDAAGLARTELAARRGWCAGAARPVPSEEQEADARWLPFGSGFTAMTDWRRAPIDPFVRAALVGAVDEGRPLTLRQMEALLEARGATCAAVCRAADEARQRSRGGGVSFAVVRNINYTNKCSYACSFCAFSKGRRDEELRGKPYELDEAEVARRTAEAWARGATEVCMQGGIHPSYDGHSYVRFLQAAHAGAPGVHVHAFSPLEVHHGAGSLGLGVGEYLRRLREAGLGSLPGTAAEVLSDQVRAEICPDKLTTAQWLHTIGEAHEAGLHTTSTLMFGHTEGVAAWARHLMRLRVAQLRSIRQGRPARITEFVPLPFVHTEAPVFRLGEARAGPTLREALLVHAVGRLALGPHIPNIQVSWTKMGPRGAAMALLAGANDLGGTLMNEHISRAAGAQHGQEMTVEGMRALAATLPADSLTGEQRWTWHRTTLYAPAAGERTDTAVKAPELRPI</sequence>
<dbReference type="InterPro" id="IPR045567">
    <property type="entry name" value="CofH/MnqC-like_C"/>
</dbReference>
<dbReference type="NCBIfam" id="TIGR03550">
    <property type="entry name" value="F420_cofG"/>
    <property type="match status" value="1"/>
</dbReference>
<dbReference type="InterPro" id="IPR006638">
    <property type="entry name" value="Elp3/MiaA/NifB-like_rSAM"/>
</dbReference>
<dbReference type="Proteomes" id="UP001515480">
    <property type="component" value="Unassembled WGS sequence"/>
</dbReference>
<dbReference type="SFLD" id="SFLDF00294">
    <property type="entry name" value="7_8-didemethyl-8-hydroxy-5-dea"/>
    <property type="match status" value="1"/>
</dbReference>
<dbReference type="SFLD" id="SFLDS00029">
    <property type="entry name" value="Radical_SAM"/>
    <property type="match status" value="2"/>
</dbReference>
<keyword evidence="15" id="KW-0456">Lyase</keyword>